<evidence type="ECO:0000313" key="1">
    <source>
        <dbReference type="EMBL" id="KKY18795.1"/>
    </source>
</evidence>
<proteinExistence type="predicted"/>
<name>A0A0G2GPP7_PHACM</name>
<comment type="caution">
    <text evidence="1">The sequence shown here is derived from an EMBL/GenBank/DDBJ whole genome shotgun (WGS) entry which is preliminary data.</text>
</comment>
<protein>
    <submittedName>
        <fullName evidence="1">Uncharacterized protein</fullName>
    </submittedName>
</protein>
<evidence type="ECO:0000313" key="2">
    <source>
        <dbReference type="Proteomes" id="UP000053317"/>
    </source>
</evidence>
<reference evidence="1 2" key="1">
    <citation type="submission" date="2015-05" db="EMBL/GenBank/DDBJ databases">
        <title>Distinctive expansion of gene families associated with plant cell wall degradation and secondary metabolism in the genomes of grapevine trunk pathogens.</title>
        <authorList>
            <person name="Lawrence D.P."/>
            <person name="Travadon R."/>
            <person name="Rolshausen P.E."/>
            <person name="Baumgartner K."/>
        </authorList>
    </citation>
    <scope>NUCLEOTIDE SEQUENCE [LARGE SCALE GENOMIC DNA]</scope>
    <source>
        <strain evidence="1">UCRPC4</strain>
    </source>
</reference>
<dbReference type="AlphaFoldDB" id="A0A0G2GPP7"/>
<keyword evidence="2" id="KW-1185">Reference proteome</keyword>
<gene>
    <name evidence="1" type="ORF">UCRPC4_g04775</name>
</gene>
<dbReference type="EMBL" id="LCWF01000116">
    <property type="protein sequence ID" value="KKY18795.1"/>
    <property type="molecule type" value="Genomic_DNA"/>
</dbReference>
<sequence length="188" mass="21972">MARRPQPPKPVYRKRNDIHLYLDVVSHATEGHDVIETINAMYEATRAELAHDEVRILLTRAEQQGDLIKLPKSDRYIDPTTYRLVANLFYVKPWIPDLLEEVNHRREANLTEAAVEEIEDMEVEKGTIVRLSYVRVLHMSTYRLIRDRWAETRNLYRSHDIVEEVRRAQGVDITINDIVEVAAIESAE</sequence>
<organism evidence="1 2">
    <name type="scientific">Phaeomoniella chlamydospora</name>
    <name type="common">Phaeoacremonium chlamydosporum</name>
    <dbReference type="NCBI Taxonomy" id="158046"/>
    <lineage>
        <taxon>Eukaryota</taxon>
        <taxon>Fungi</taxon>
        <taxon>Dikarya</taxon>
        <taxon>Ascomycota</taxon>
        <taxon>Pezizomycotina</taxon>
        <taxon>Eurotiomycetes</taxon>
        <taxon>Chaetothyriomycetidae</taxon>
        <taxon>Phaeomoniellales</taxon>
        <taxon>Phaeomoniellaceae</taxon>
        <taxon>Phaeomoniella</taxon>
    </lineage>
</organism>
<dbReference type="Proteomes" id="UP000053317">
    <property type="component" value="Unassembled WGS sequence"/>
</dbReference>
<reference evidence="1 2" key="2">
    <citation type="submission" date="2015-05" db="EMBL/GenBank/DDBJ databases">
        <authorList>
            <person name="Morales-Cruz A."/>
            <person name="Amrine K.C."/>
            <person name="Cantu D."/>
        </authorList>
    </citation>
    <scope>NUCLEOTIDE SEQUENCE [LARGE SCALE GENOMIC DNA]</scope>
    <source>
        <strain evidence="1">UCRPC4</strain>
    </source>
</reference>
<accession>A0A0G2GPP7</accession>